<comment type="caution">
    <text evidence="1">The sequence shown here is derived from an EMBL/GenBank/DDBJ whole genome shotgun (WGS) entry which is preliminary data.</text>
</comment>
<dbReference type="EMBL" id="JAGFNK010000878">
    <property type="protein sequence ID" value="KAI9437873.1"/>
    <property type="molecule type" value="Genomic_DNA"/>
</dbReference>
<evidence type="ECO:0000313" key="2">
    <source>
        <dbReference type="Proteomes" id="UP001207468"/>
    </source>
</evidence>
<protein>
    <submittedName>
        <fullName evidence="1">Uncharacterized protein</fullName>
    </submittedName>
</protein>
<reference evidence="1" key="1">
    <citation type="submission" date="2021-03" db="EMBL/GenBank/DDBJ databases">
        <title>Evolutionary priming and transition to the ectomycorrhizal habit in an iconic lineage of mushroom-forming fungi: is preadaptation a requirement?</title>
        <authorList>
            <consortium name="DOE Joint Genome Institute"/>
            <person name="Looney B.P."/>
            <person name="Miyauchi S."/>
            <person name="Morin E."/>
            <person name="Drula E."/>
            <person name="Courty P.E."/>
            <person name="Chicoki N."/>
            <person name="Fauchery L."/>
            <person name="Kohler A."/>
            <person name="Kuo A."/>
            <person name="LaButti K."/>
            <person name="Pangilinan J."/>
            <person name="Lipzen A."/>
            <person name="Riley R."/>
            <person name="Andreopoulos W."/>
            <person name="He G."/>
            <person name="Johnson J."/>
            <person name="Barry K.W."/>
            <person name="Grigoriev I.V."/>
            <person name="Nagy L."/>
            <person name="Hibbett D."/>
            <person name="Henrissat B."/>
            <person name="Matheny P.B."/>
            <person name="Labbe J."/>
            <person name="Martin A.F."/>
        </authorList>
    </citation>
    <scope>NUCLEOTIDE SEQUENCE</scope>
    <source>
        <strain evidence="1">BPL698</strain>
    </source>
</reference>
<gene>
    <name evidence="1" type="ORF">F5148DRAFT_890272</name>
</gene>
<organism evidence="1 2">
    <name type="scientific">Russula earlei</name>
    <dbReference type="NCBI Taxonomy" id="71964"/>
    <lineage>
        <taxon>Eukaryota</taxon>
        <taxon>Fungi</taxon>
        <taxon>Dikarya</taxon>
        <taxon>Basidiomycota</taxon>
        <taxon>Agaricomycotina</taxon>
        <taxon>Agaricomycetes</taxon>
        <taxon>Russulales</taxon>
        <taxon>Russulaceae</taxon>
        <taxon>Russula</taxon>
    </lineage>
</organism>
<evidence type="ECO:0000313" key="1">
    <source>
        <dbReference type="EMBL" id="KAI9437873.1"/>
    </source>
</evidence>
<proteinExistence type="predicted"/>
<name>A0ACC0TSQ9_9AGAM</name>
<keyword evidence="2" id="KW-1185">Reference proteome</keyword>
<dbReference type="Proteomes" id="UP001207468">
    <property type="component" value="Unassembled WGS sequence"/>
</dbReference>
<accession>A0ACC0TSQ9</accession>
<sequence>MTLRPMAESGPLDGTSVLPPTREIPSTFMASLHGWWAVGEKGAASSEEHLLR</sequence>